<protein>
    <submittedName>
        <fullName evidence="1">Uncharacterized protein</fullName>
    </submittedName>
</protein>
<reference evidence="1 2" key="1">
    <citation type="submission" date="2019-01" db="EMBL/GenBank/DDBJ databases">
        <title>Novel species of Nocardioides.</title>
        <authorList>
            <person name="Liu Q."/>
            <person name="Xin Y.-H."/>
        </authorList>
    </citation>
    <scope>NUCLEOTIDE SEQUENCE [LARGE SCALE GENOMIC DNA]</scope>
    <source>
        <strain evidence="1 2">CGMCC 4.6875</strain>
    </source>
</reference>
<evidence type="ECO:0000313" key="2">
    <source>
        <dbReference type="Proteomes" id="UP000293291"/>
    </source>
</evidence>
<accession>A0A4Q2S8M1</accession>
<dbReference type="Proteomes" id="UP000293291">
    <property type="component" value="Unassembled WGS sequence"/>
</dbReference>
<dbReference type="OrthoDB" id="5180013at2"/>
<comment type="caution">
    <text evidence="1">The sequence shown here is derived from an EMBL/GenBank/DDBJ whole genome shotgun (WGS) entry which is preliminary data.</text>
</comment>
<dbReference type="RefSeq" id="WP_129457146.1">
    <property type="nucleotide sequence ID" value="NZ_JACXYX010000013.1"/>
</dbReference>
<gene>
    <name evidence="1" type="ORF">EUA07_21015</name>
</gene>
<evidence type="ECO:0000313" key="1">
    <source>
        <dbReference type="EMBL" id="RYB96889.1"/>
    </source>
</evidence>
<name>A0A4Q2S8M1_9ACTN</name>
<keyword evidence="2" id="KW-1185">Reference proteome</keyword>
<sequence>MYNLIIGMTSGNAGPDRFFEYTEDPLRTMFTDASGPAVDRLTSLPTLLMPELQQSGEAAVARVGRVTSLRRVGRDYRFTFVPHPHLPAIPLARVVALSDQLGVASEWEWNRTHWAVKNADLFEISHELVGPARLEPRAFTFPTGQAREPDLVAVMMPFAGFDSVYHAIKSAATDAGFQCLRADDIWEHEHILDDVISLIWRAQVIISDFTGRNANVFYETGIAHSLGRTVIPITQTMSDVPFDLQAIRAQRYLSNGEGLEALREKLTAKLASFR</sequence>
<organism evidence="1 2">
    <name type="scientific">Nocardioides ganghwensis</name>
    <dbReference type="NCBI Taxonomy" id="252230"/>
    <lineage>
        <taxon>Bacteria</taxon>
        <taxon>Bacillati</taxon>
        <taxon>Actinomycetota</taxon>
        <taxon>Actinomycetes</taxon>
        <taxon>Propionibacteriales</taxon>
        <taxon>Nocardioidaceae</taxon>
        <taxon>Nocardioides</taxon>
    </lineage>
</organism>
<dbReference type="AlphaFoldDB" id="A0A4Q2S8M1"/>
<proteinExistence type="predicted"/>
<dbReference type="EMBL" id="SDWU01000038">
    <property type="protein sequence ID" value="RYB96889.1"/>
    <property type="molecule type" value="Genomic_DNA"/>
</dbReference>